<proteinExistence type="predicted"/>
<protein>
    <submittedName>
        <fullName evidence="1">Uncharacterized protein</fullName>
    </submittedName>
</protein>
<dbReference type="Proteomes" id="UP000235145">
    <property type="component" value="Unassembled WGS sequence"/>
</dbReference>
<gene>
    <name evidence="1" type="ORF">LSAT_V11C900459770</name>
</gene>
<accession>A0A9R1UE10</accession>
<evidence type="ECO:0000313" key="1">
    <source>
        <dbReference type="EMBL" id="KAJ0185355.1"/>
    </source>
</evidence>
<keyword evidence="2" id="KW-1185">Reference proteome</keyword>
<sequence length="160" mass="17614">MYVFQAMQSTLLSFLTKAHLHNESPSAQNVVASIASDPNVWNDVLKNEALVEFLENHQSSVVFPEFGIDGKGSSTDESESTSESGNGFMDYVKDIKHKVIVTVVDMMNSLSDMFQTLFGGAPKGEFTVNPDRTVGISMEKTAYWSNSYGFGNHGYYCGDN</sequence>
<evidence type="ECO:0000313" key="2">
    <source>
        <dbReference type="Proteomes" id="UP000235145"/>
    </source>
</evidence>
<dbReference type="PANTHER" id="PTHR33625:SF4">
    <property type="entry name" value="OS08G0179900 PROTEIN"/>
    <property type="match status" value="1"/>
</dbReference>
<dbReference type="PANTHER" id="PTHR33625">
    <property type="entry name" value="OS08G0179900 PROTEIN"/>
    <property type="match status" value="1"/>
</dbReference>
<dbReference type="EMBL" id="NBSK02000009">
    <property type="protein sequence ID" value="KAJ0185355.1"/>
    <property type="molecule type" value="Genomic_DNA"/>
</dbReference>
<dbReference type="AlphaFoldDB" id="A0A9R1UE10"/>
<comment type="caution">
    <text evidence="1">The sequence shown here is derived from an EMBL/GenBank/DDBJ whole genome shotgun (WGS) entry which is preliminary data.</text>
</comment>
<name>A0A9R1UE10_LACSA</name>
<organism evidence="1 2">
    <name type="scientific">Lactuca sativa</name>
    <name type="common">Garden lettuce</name>
    <dbReference type="NCBI Taxonomy" id="4236"/>
    <lineage>
        <taxon>Eukaryota</taxon>
        <taxon>Viridiplantae</taxon>
        <taxon>Streptophyta</taxon>
        <taxon>Embryophyta</taxon>
        <taxon>Tracheophyta</taxon>
        <taxon>Spermatophyta</taxon>
        <taxon>Magnoliopsida</taxon>
        <taxon>eudicotyledons</taxon>
        <taxon>Gunneridae</taxon>
        <taxon>Pentapetalae</taxon>
        <taxon>asterids</taxon>
        <taxon>campanulids</taxon>
        <taxon>Asterales</taxon>
        <taxon>Asteraceae</taxon>
        <taxon>Cichorioideae</taxon>
        <taxon>Cichorieae</taxon>
        <taxon>Lactucinae</taxon>
        <taxon>Lactuca</taxon>
    </lineage>
</organism>
<reference evidence="1 2" key="1">
    <citation type="journal article" date="2017" name="Nat. Commun.">
        <title>Genome assembly with in vitro proximity ligation data and whole-genome triplication in lettuce.</title>
        <authorList>
            <person name="Reyes-Chin-Wo S."/>
            <person name="Wang Z."/>
            <person name="Yang X."/>
            <person name="Kozik A."/>
            <person name="Arikit S."/>
            <person name="Song C."/>
            <person name="Xia L."/>
            <person name="Froenicke L."/>
            <person name="Lavelle D.O."/>
            <person name="Truco M.J."/>
            <person name="Xia R."/>
            <person name="Zhu S."/>
            <person name="Xu C."/>
            <person name="Xu H."/>
            <person name="Xu X."/>
            <person name="Cox K."/>
            <person name="Korf I."/>
            <person name="Meyers B.C."/>
            <person name="Michelmore R.W."/>
        </authorList>
    </citation>
    <scope>NUCLEOTIDE SEQUENCE [LARGE SCALE GENOMIC DNA]</scope>
    <source>
        <strain evidence="2">cv. Salinas</strain>
        <tissue evidence="1">Seedlings</tissue>
    </source>
</reference>